<keyword evidence="8 10" id="KW-0472">Membrane</keyword>
<dbReference type="AlphaFoldDB" id="A0A8C4TYI8"/>
<dbReference type="InterPro" id="IPR006634">
    <property type="entry name" value="TLC-dom"/>
</dbReference>
<evidence type="ECO:0000256" key="12">
    <source>
        <dbReference type="SAM" id="Phobius"/>
    </source>
</evidence>
<feature type="transmembrane region" description="Helical" evidence="12">
    <location>
        <begin position="159"/>
        <end position="182"/>
    </location>
</feature>
<name>A0A8C4TYI8_FALTI</name>
<evidence type="ECO:0000256" key="2">
    <source>
        <dbReference type="ARBA" id="ARBA00005999"/>
    </source>
</evidence>
<dbReference type="OMA" id="HGFPELY"/>
<feature type="transmembrane region" description="Helical" evidence="12">
    <location>
        <begin position="291"/>
        <end position="310"/>
    </location>
</feature>
<keyword evidence="3 9" id="KW-0813">Transport</keyword>
<feature type="transmembrane region" description="Helical" evidence="12">
    <location>
        <begin position="217"/>
        <end position="237"/>
    </location>
</feature>
<organism evidence="14 15">
    <name type="scientific">Falco tinnunculus</name>
    <name type="common">Common kestrel</name>
    <dbReference type="NCBI Taxonomy" id="100819"/>
    <lineage>
        <taxon>Eukaryota</taxon>
        <taxon>Metazoa</taxon>
        <taxon>Chordata</taxon>
        <taxon>Craniata</taxon>
        <taxon>Vertebrata</taxon>
        <taxon>Euteleostomi</taxon>
        <taxon>Archelosauria</taxon>
        <taxon>Archosauria</taxon>
        <taxon>Dinosauria</taxon>
        <taxon>Saurischia</taxon>
        <taxon>Theropoda</taxon>
        <taxon>Coelurosauria</taxon>
        <taxon>Aves</taxon>
        <taxon>Neognathae</taxon>
        <taxon>Neoaves</taxon>
        <taxon>Telluraves</taxon>
        <taxon>Australaves</taxon>
        <taxon>Falconiformes</taxon>
        <taxon>Falconidae</taxon>
        <taxon>Falco</taxon>
    </lineage>
</organism>
<dbReference type="PROSITE" id="PS50922">
    <property type="entry name" value="TLC"/>
    <property type="match status" value="1"/>
</dbReference>
<keyword evidence="6 12" id="KW-1133">Transmembrane helix</keyword>
<evidence type="ECO:0000256" key="6">
    <source>
        <dbReference type="ARBA" id="ARBA00022989"/>
    </source>
</evidence>
<feature type="domain" description="TLC" evidence="13">
    <location>
        <begin position="114"/>
        <end position="323"/>
    </location>
</feature>
<evidence type="ECO:0000313" key="15">
    <source>
        <dbReference type="Proteomes" id="UP000694562"/>
    </source>
</evidence>
<dbReference type="GO" id="GO:0005789">
    <property type="term" value="C:endoplasmic reticulum membrane"/>
    <property type="evidence" value="ECO:0007669"/>
    <property type="project" value="TreeGrafter"/>
</dbReference>
<proteinExistence type="inferred from homology"/>
<reference evidence="14" key="2">
    <citation type="submission" date="2025-09" db="UniProtKB">
        <authorList>
            <consortium name="Ensembl"/>
        </authorList>
    </citation>
    <scope>IDENTIFICATION</scope>
</reference>
<dbReference type="OrthoDB" id="3053196at2759"/>
<dbReference type="PANTHER" id="PTHR12371">
    <property type="entry name" value="TRANSLOCATION ASSOCIATED MEMBRANE PROTEIN"/>
    <property type="match status" value="1"/>
</dbReference>
<protein>
    <recommendedName>
        <fullName evidence="9">Translocating chain-associated membrane protein</fullName>
    </recommendedName>
</protein>
<dbReference type="PANTHER" id="PTHR12371:SF10">
    <property type="entry name" value="TRANSLOCATING CHAIN-ASSOCIATED MEMBRANE PROTEIN"/>
    <property type="match status" value="1"/>
</dbReference>
<feature type="transmembrane region" description="Helical" evidence="12">
    <location>
        <begin position="194"/>
        <end position="211"/>
    </location>
</feature>
<comment type="similarity">
    <text evidence="2 9">Belongs to the TRAM family.</text>
</comment>
<dbReference type="Proteomes" id="UP000694562">
    <property type="component" value="Unplaced"/>
</dbReference>
<reference evidence="14" key="1">
    <citation type="submission" date="2025-08" db="UniProtKB">
        <authorList>
            <consortium name="Ensembl"/>
        </authorList>
    </citation>
    <scope>IDENTIFICATION</scope>
</reference>
<evidence type="ECO:0000256" key="1">
    <source>
        <dbReference type="ARBA" id="ARBA00004141"/>
    </source>
</evidence>
<evidence type="ECO:0000256" key="5">
    <source>
        <dbReference type="ARBA" id="ARBA00022927"/>
    </source>
</evidence>
<feature type="transmembrane region" description="Helical" evidence="12">
    <location>
        <begin position="249"/>
        <end position="271"/>
    </location>
</feature>
<evidence type="ECO:0000256" key="8">
    <source>
        <dbReference type="ARBA" id="ARBA00023136"/>
    </source>
</evidence>
<dbReference type="GO" id="GO:0006616">
    <property type="term" value="P:SRP-dependent cotranslational protein targeting to membrane, translocation"/>
    <property type="evidence" value="ECO:0007669"/>
    <property type="project" value="InterPro"/>
</dbReference>
<feature type="transmembrane region" description="Helical" evidence="12">
    <location>
        <begin position="120"/>
        <end position="139"/>
    </location>
</feature>
<evidence type="ECO:0000256" key="7">
    <source>
        <dbReference type="ARBA" id="ARBA00023010"/>
    </source>
</evidence>
<evidence type="ECO:0000259" key="13">
    <source>
        <dbReference type="PROSITE" id="PS50922"/>
    </source>
</evidence>
<keyword evidence="15" id="KW-1185">Reference proteome</keyword>
<keyword evidence="5 9" id="KW-0653">Protein transport</keyword>
<feature type="transmembrane region" description="Helical" evidence="12">
    <location>
        <begin position="80"/>
        <end position="99"/>
    </location>
</feature>
<dbReference type="InterPro" id="IPR016447">
    <property type="entry name" value="Translocation_assoc_membrane"/>
</dbReference>
<evidence type="ECO:0000256" key="4">
    <source>
        <dbReference type="ARBA" id="ARBA00022692"/>
    </source>
</evidence>
<sequence length="371" mass="43383">MRLRRKHKSPPVLSHEFVIQNHVDFVSRLVVSLLMGVVFEATTKNAIIFVAVQYNVTYTIDDSNEQFHFYDYGPKDIATIFFYMLIAINLHAVIQENILDKINRRLHLSKTKHSKFNESGQLAFFSLFSFIWGSSILNAEEFAMDLTSLWTEYPHCRMLFQVKFFYICQIAYWLHALPELYFQKIQKEDIPRQLCYICLYIIHISGAYILNFQRLGLILMVPHYLVEFIFHASRLFYFSDENKQKGFTIWALLFVVVRLLTLTLSVLTFGFGLARAENSDFSIADGNFNVLPVRIGCLATVCLTQAWMMWKFINFQLKKYREHVNNQIPKKKITNTKKKRTNQEPNRENCVNGAAKVEGEASPRIRKSKPV</sequence>
<dbReference type="GO" id="GO:0045048">
    <property type="term" value="P:protein insertion into ER membrane"/>
    <property type="evidence" value="ECO:0007669"/>
    <property type="project" value="TreeGrafter"/>
</dbReference>
<evidence type="ECO:0000313" key="14">
    <source>
        <dbReference type="Ensembl" id="ENSFTIP00000001899.1"/>
    </source>
</evidence>
<evidence type="ECO:0000256" key="10">
    <source>
        <dbReference type="PROSITE-ProRule" id="PRU00205"/>
    </source>
</evidence>
<keyword evidence="4 10" id="KW-0812">Transmembrane</keyword>
<dbReference type="Pfam" id="PF03798">
    <property type="entry name" value="TRAM_LAG1_CLN8"/>
    <property type="match status" value="1"/>
</dbReference>
<evidence type="ECO:0000256" key="3">
    <source>
        <dbReference type="ARBA" id="ARBA00022448"/>
    </source>
</evidence>
<dbReference type="SMART" id="SM00724">
    <property type="entry name" value="TLC"/>
    <property type="match status" value="1"/>
</dbReference>
<feature type="region of interest" description="Disordered" evidence="11">
    <location>
        <begin position="332"/>
        <end position="371"/>
    </location>
</feature>
<feature type="transmembrane region" description="Helical" evidence="12">
    <location>
        <begin position="29"/>
        <end position="52"/>
    </location>
</feature>
<keyword evidence="7 9" id="KW-0811">Translocation</keyword>
<comment type="subcellular location">
    <subcellularLocation>
        <location evidence="1">Membrane</location>
        <topology evidence="1">Multi-pass membrane protein</topology>
    </subcellularLocation>
</comment>
<dbReference type="PIRSF" id="PIRSF005449">
    <property type="entry name" value="Translocation_assoc_membrane"/>
    <property type="match status" value="1"/>
</dbReference>
<dbReference type="Ensembl" id="ENSFTIT00000001998.1">
    <property type="protein sequence ID" value="ENSFTIP00000001899.1"/>
    <property type="gene ID" value="ENSFTIG00000001349.1"/>
</dbReference>
<evidence type="ECO:0000256" key="9">
    <source>
        <dbReference type="PIRNR" id="PIRNR005449"/>
    </source>
</evidence>
<accession>A0A8C4TYI8</accession>
<evidence type="ECO:0000256" key="11">
    <source>
        <dbReference type="SAM" id="MobiDB-lite"/>
    </source>
</evidence>